<keyword evidence="5" id="KW-0378">Hydrolase</keyword>
<evidence type="ECO:0000256" key="2">
    <source>
        <dbReference type="ARBA" id="ARBA00022695"/>
    </source>
</evidence>
<dbReference type="Pfam" id="PF17917">
    <property type="entry name" value="RT_RNaseH"/>
    <property type="match status" value="1"/>
</dbReference>
<protein>
    <recommendedName>
        <fullName evidence="7">Reverse transcriptase RNase H-like domain-containing protein</fullName>
    </recommendedName>
</protein>
<evidence type="ECO:0000313" key="8">
    <source>
        <dbReference type="EMBL" id="KAL0167201.1"/>
    </source>
</evidence>
<reference evidence="8 9" key="1">
    <citation type="submission" date="2024-05" db="EMBL/GenBank/DDBJ databases">
        <title>Genome sequencing and assembly of Indian major carp, Cirrhinus mrigala (Hamilton, 1822).</title>
        <authorList>
            <person name="Mohindra V."/>
            <person name="Chowdhury L.M."/>
            <person name="Lal K."/>
            <person name="Jena J.K."/>
        </authorList>
    </citation>
    <scope>NUCLEOTIDE SEQUENCE [LARGE SCALE GENOMIC DNA]</scope>
    <source>
        <strain evidence="8">CM1030</strain>
        <tissue evidence="8">Blood</tissue>
    </source>
</reference>
<dbReference type="SUPFAM" id="SSF56672">
    <property type="entry name" value="DNA/RNA polymerases"/>
    <property type="match status" value="1"/>
</dbReference>
<evidence type="ECO:0000256" key="3">
    <source>
        <dbReference type="ARBA" id="ARBA00022722"/>
    </source>
</evidence>
<name>A0ABD0P0X3_CIRMR</name>
<dbReference type="InterPro" id="IPR041373">
    <property type="entry name" value="RT_RNaseH"/>
</dbReference>
<dbReference type="CDD" id="cd09274">
    <property type="entry name" value="RNase_HI_RT_Ty3"/>
    <property type="match status" value="1"/>
</dbReference>
<keyword evidence="1" id="KW-0808">Transferase</keyword>
<keyword evidence="6" id="KW-0695">RNA-directed DNA polymerase</keyword>
<dbReference type="GO" id="GO:0016787">
    <property type="term" value="F:hydrolase activity"/>
    <property type="evidence" value="ECO:0007669"/>
    <property type="project" value="UniProtKB-KW"/>
</dbReference>
<dbReference type="AlphaFoldDB" id="A0ABD0P0X3"/>
<sequence length="83" mass="9501">ASLHSVGSVLSQQVEGKEHVIAYASHVLSASERKWSTFDRELYAIVWLVRHFRHYLACHLFTIITDHKPLVGLKKLPLDHDPT</sequence>
<dbReference type="Proteomes" id="UP001529510">
    <property type="component" value="Unassembled WGS sequence"/>
</dbReference>
<dbReference type="Gene3D" id="3.10.20.370">
    <property type="match status" value="1"/>
</dbReference>
<comment type="caution">
    <text evidence="8">The sequence shown here is derived from an EMBL/GenBank/DDBJ whole genome shotgun (WGS) entry which is preliminary data.</text>
</comment>
<evidence type="ECO:0000256" key="5">
    <source>
        <dbReference type="ARBA" id="ARBA00022801"/>
    </source>
</evidence>
<dbReference type="PANTHER" id="PTHR37984">
    <property type="entry name" value="PROTEIN CBG26694"/>
    <property type="match status" value="1"/>
</dbReference>
<organism evidence="8 9">
    <name type="scientific">Cirrhinus mrigala</name>
    <name type="common">Mrigala</name>
    <dbReference type="NCBI Taxonomy" id="683832"/>
    <lineage>
        <taxon>Eukaryota</taxon>
        <taxon>Metazoa</taxon>
        <taxon>Chordata</taxon>
        <taxon>Craniata</taxon>
        <taxon>Vertebrata</taxon>
        <taxon>Euteleostomi</taxon>
        <taxon>Actinopterygii</taxon>
        <taxon>Neopterygii</taxon>
        <taxon>Teleostei</taxon>
        <taxon>Ostariophysi</taxon>
        <taxon>Cypriniformes</taxon>
        <taxon>Cyprinidae</taxon>
        <taxon>Labeoninae</taxon>
        <taxon>Labeonini</taxon>
        <taxon>Cirrhinus</taxon>
    </lineage>
</organism>
<evidence type="ECO:0000256" key="1">
    <source>
        <dbReference type="ARBA" id="ARBA00022679"/>
    </source>
</evidence>
<keyword evidence="4" id="KW-0255">Endonuclease</keyword>
<evidence type="ECO:0000313" key="9">
    <source>
        <dbReference type="Proteomes" id="UP001529510"/>
    </source>
</evidence>
<evidence type="ECO:0000256" key="4">
    <source>
        <dbReference type="ARBA" id="ARBA00022759"/>
    </source>
</evidence>
<dbReference type="PANTHER" id="PTHR37984:SF5">
    <property type="entry name" value="PROTEIN NYNRIN-LIKE"/>
    <property type="match status" value="1"/>
</dbReference>
<accession>A0ABD0P0X3</accession>
<evidence type="ECO:0000259" key="7">
    <source>
        <dbReference type="Pfam" id="PF17917"/>
    </source>
</evidence>
<dbReference type="GO" id="GO:0003964">
    <property type="term" value="F:RNA-directed DNA polymerase activity"/>
    <property type="evidence" value="ECO:0007669"/>
    <property type="project" value="UniProtKB-KW"/>
</dbReference>
<proteinExistence type="predicted"/>
<dbReference type="InterPro" id="IPR043502">
    <property type="entry name" value="DNA/RNA_pol_sf"/>
</dbReference>
<dbReference type="GO" id="GO:0004519">
    <property type="term" value="F:endonuclease activity"/>
    <property type="evidence" value="ECO:0007669"/>
    <property type="project" value="UniProtKB-KW"/>
</dbReference>
<feature type="domain" description="Reverse transcriptase RNase H-like" evidence="7">
    <location>
        <begin position="1"/>
        <end position="74"/>
    </location>
</feature>
<dbReference type="FunFam" id="3.10.20.370:FF:000001">
    <property type="entry name" value="Retrovirus-related Pol polyprotein from transposon 17.6-like protein"/>
    <property type="match status" value="1"/>
</dbReference>
<feature type="non-terminal residue" evidence="8">
    <location>
        <position position="1"/>
    </location>
</feature>
<dbReference type="InterPro" id="IPR050951">
    <property type="entry name" value="Retrovirus_Pol_polyprotein"/>
</dbReference>
<gene>
    <name evidence="8" type="ORF">M9458_039045</name>
</gene>
<keyword evidence="2" id="KW-0548">Nucleotidyltransferase</keyword>
<evidence type="ECO:0000256" key="6">
    <source>
        <dbReference type="ARBA" id="ARBA00022918"/>
    </source>
</evidence>
<keyword evidence="9" id="KW-1185">Reference proteome</keyword>
<feature type="non-terminal residue" evidence="8">
    <location>
        <position position="83"/>
    </location>
</feature>
<dbReference type="EMBL" id="JAMKFB020000019">
    <property type="protein sequence ID" value="KAL0167201.1"/>
    <property type="molecule type" value="Genomic_DNA"/>
</dbReference>
<keyword evidence="3" id="KW-0540">Nuclease</keyword>